<dbReference type="NCBIfam" id="TIGR01549">
    <property type="entry name" value="HAD-SF-IA-v1"/>
    <property type="match status" value="1"/>
</dbReference>
<dbReference type="SUPFAM" id="SSF56784">
    <property type="entry name" value="HAD-like"/>
    <property type="match status" value="1"/>
</dbReference>
<dbReference type="PANTHER" id="PTHR43316">
    <property type="entry name" value="HYDROLASE, HALOACID DELAHOGENASE-RELATED"/>
    <property type="match status" value="1"/>
</dbReference>
<sequence length="256" mass="28937">MEQLYSETDSLPKDFSDVKALVFDLMGTCVDWHTSVLLAMMQLPPPSPLSDDDLPSLAMDWRRGFFQAITSSFQKGEESPDIDLVHAQVLDELLVDRGIASDIWTAEHRKVLVQSWHKQLAWRDSLDGLRRLKRKFPVVVLANGTTRLQLDIVRSSGLQFDALFSSQLLQTTKPNPDMYHKCLNLLDLEPHQTAMVAAHAYDLRAAAKLGMKTIYIRRVTEDPDEDMAKVKSDVDLFIADADERRGLSKLADLWGA</sequence>
<dbReference type="SFLD" id="SFLDG01129">
    <property type="entry name" value="C1.5:_HAD__Beta-PGM__Phosphata"/>
    <property type="match status" value="1"/>
</dbReference>
<gene>
    <name evidence="3" type="ORF">FIBSPDRAFT_733553</name>
</gene>
<dbReference type="PRINTS" id="PR00413">
    <property type="entry name" value="HADHALOGNASE"/>
</dbReference>
<dbReference type="NCBIfam" id="TIGR01428">
    <property type="entry name" value="HAD_type_II"/>
    <property type="match status" value="1"/>
</dbReference>
<dbReference type="SFLD" id="SFLDS00003">
    <property type="entry name" value="Haloacid_Dehalogenase"/>
    <property type="match status" value="1"/>
</dbReference>
<dbReference type="Pfam" id="PF00702">
    <property type="entry name" value="Hydrolase"/>
    <property type="match status" value="1"/>
</dbReference>
<dbReference type="InterPro" id="IPR023214">
    <property type="entry name" value="HAD_sf"/>
</dbReference>
<reference evidence="3 4" key="1">
    <citation type="journal article" date="2016" name="Mol. Biol. Evol.">
        <title>Comparative Genomics of Early-Diverging Mushroom-Forming Fungi Provides Insights into the Origins of Lignocellulose Decay Capabilities.</title>
        <authorList>
            <person name="Nagy L.G."/>
            <person name="Riley R."/>
            <person name="Tritt A."/>
            <person name="Adam C."/>
            <person name="Daum C."/>
            <person name="Floudas D."/>
            <person name="Sun H."/>
            <person name="Yadav J.S."/>
            <person name="Pangilinan J."/>
            <person name="Larsson K.H."/>
            <person name="Matsuura K."/>
            <person name="Barry K."/>
            <person name="Labutti K."/>
            <person name="Kuo R."/>
            <person name="Ohm R.A."/>
            <person name="Bhattacharya S.S."/>
            <person name="Shirouzu T."/>
            <person name="Yoshinaga Y."/>
            <person name="Martin F.M."/>
            <person name="Grigoriev I.V."/>
            <person name="Hibbett D.S."/>
        </authorList>
    </citation>
    <scope>NUCLEOTIDE SEQUENCE [LARGE SCALE GENOMIC DNA]</scope>
    <source>
        <strain evidence="3 4">CBS 109695</strain>
    </source>
</reference>
<protein>
    <submittedName>
        <fullName evidence="3">HAD-like protein</fullName>
    </submittedName>
</protein>
<dbReference type="NCBIfam" id="TIGR01493">
    <property type="entry name" value="HAD-SF-IA-v2"/>
    <property type="match status" value="1"/>
</dbReference>
<evidence type="ECO:0000313" key="3">
    <source>
        <dbReference type="EMBL" id="KZP25700.1"/>
    </source>
</evidence>
<accession>A0A166P4H7</accession>
<dbReference type="Gene3D" id="3.40.50.1000">
    <property type="entry name" value="HAD superfamily/HAD-like"/>
    <property type="match status" value="1"/>
</dbReference>
<dbReference type="GO" id="GO:0019120">
    <property type="term" value="F:hydrolase activity, acting on acid halide bonds, in C-halide compounds"/>
    <property type="evidence" value="ECO:0007669"/>
    <property type="project" value="InterPro"/>
</dbReference>
<dbReference type="EMBL" id="KV417519">
    <property type="protein sequence ID" value="KZP25700.1"/>
    <property type="molecule type" value="Genomic_DNA"/>
</dbReference>
<dbReference type="Gene3D" id="1.10.150.240">
    <property type="entry name" value="Putative phosphatase, domain 2"/>
    <property type="match status" value="1"/>
</dbReference>
<evidence type="ECO:0000313" key="4">
    <source>
        <dbReference type="Proteomes" id="UP000076532"/>
    </source>
</evidence>
<keyword evidence="4" id="KW-1185">Reference proteome</keyword>
<dbReference type="InterPro" id="IPR023198">
    <property type="entry name" value="PGP-like_dom2"/>
</dbReference>
<dbReference type="AlphaFoldDB" id="A0A166P4H7"/>
<dbReference type="PANTHER" id="PTHR43316:SF3">
    <property type="entry name" value="HALOACID DEHALOGENASE, TYPE II (AFU_ORTHOLOGUE AFUA_2G07750)-RELATED"/>
    <property type="match status" value="1"/>
</dbReference>
<dbReference type="InterPro" id="IPR051540">
    <property type="entry name" value="S-2-haloacid_dehalogenase"/>
</dbReference>
<evidence type="ECO:0000256" key="2">
    <source>
        <dbReference type="ARBA" id="ARBA00022801"/>
    </source>
</evidence>
<dbReference type="GO" id="GO:0016791">
    <property type="term" value="F:phosphatase activity"/>
    <property type="evidence" value="ECO:0007669"/>
    <property type="project" value="UniProtKB-ARBA"/>
</dbReference>
<dbReference type="OrthoDB" id="2363873at2759"/>
<comment type="similarity">
    <text evidence="1">Belongs to the HAD-like hydrolase superfamily. S-2-haloalkanoic acid dehalogenase family.</text>
</comment>
<name>A0A166P4H7_9AGAM</name>
<dbReference type="InterPro" id="IPR036412">
    <property type="entry name" value="HAD-like_sf"/>
</dbReference>
<proteinExistence type="inferred from homology"/>
<keyword evidence="2" id="KW-0378">Hydrolase</keyword>
<dbReference type="InterPro" id="IPR006439">
    <property type="entry name" value="HAD-SF_hydro_IA"/>
</dbReference>
<organism evidence="3 4">
    <name type="scientific">Athelia psychrophila</name>
    <dbReference type="NCBI Taxonomy" id="1759441"/>
    <lineage>
        <taxon>Eukaryota</taxon>
        <taxon>Fungi</taxon>
        <taxon>Dikarya</taxon>
        <taxon>Basidiomycota</taxon>
        <taxon>Agaricomycotina</taxon>
        <taxon>Agaricomycetes</taxon>
        <taxon>Agaricomycetidae</taxon>
        <taxon>Atheliales</taxon>
        <taxon>Atheliaceae</taxon>
        <taxon>Athelia</taxon>
    </lineage>
</organism>
<dbReference type="Proteomes" id="UP000076532">
    <property type="component" value="Unassembled WGS sequence"/>
</dbReference>
<dbReference type="InterPro" id="IPR006328">
    <property type="entry name" value="2-HAD"/>
</dbReference>
<dbReference type="STRING" id="436010.A0A166P4H7"/>
<evidence type="ECO:0000256" key="1">
    <source>
        <dbReference type="ARBA" id="ARBA00008106"/>
    </source>
</evidence>